<feature type="domain" description="Ubiquitin-like protease family profile" evidence="7">
    <location>
        <begin position="703"/>
        <end position="959"/>
    </location>
</feature>
<accession>A0ABN8LTX0</accession>
<evidence type="ECO:0000313" key="9">
    <source>
        <dbReference type="Proteomes" id="UP001159427"/>
    </source>
</evidence>
<evidence type="ECO:0000256" key="6">
    <source>
        <dbReference type="SAM" id="MobiDB-lite"/>
    </source>
</evidence>
<sequence>MSRGLLSGLDRAEKDPYKGWKTNNFQADSPENDEVCLLDDDNDDESSSSFRSTKCLSDGNRNPNDFQAKDNSYTIPRKVNNPFDKAKKGSSWFNSSFNEKDHTPSRNCHTRKVNTRMTQRNEIGYRVIRQGQWGRPNKTPSSRWKHASPPGELSALRNKPSISQEEKILSCQVQEADASEKCNGFESENTARKANTFNSLKEEQEHNRSKLDCIMWGSSTKSLSNTALNKDENTRTESTNSDTNLTLKSSSPQLHDSLSSSKDAFSDDNYDDAFEEHCTKCMTRLSQDSMCPACNKDIFPSHAATPRKHLSPGRFYSSKNVRTYAGTKKCGTGVPRLCAAPDKKPSTTKKSVGSSQATSGRKKRKNQSKSHSDDSDPEYQPGNKKRGGKQLKLDALKKVDVITLSDEEEITGTENSEPKTEEAPELTVEESSQSDAKDSLLRSDSVTLVPESPNENSMESPAESESAEKSGKRKAPLLEEEQQSKKKGGVYNRDDLELQIMIGQEVHLGTLACTAVEPLKITANGRSDEIKLSVDCGSKIVSLTISGKDLTSLKISRDQDPDVIVLGVTPGFALKLMHKFPFKGSAFLNPGSAVASERDIILEVSERVTKEIIHDLMDWVSEKLSKDFAELSLKEVERIKSFKASTSASAAKEKEQSPSETSSTPMTTRSRTYNTRTSGSKQAAANAVEKLIVYPAPPQPGGITVTSEDIPCLAPGEFLNDVIIDFYLKYVFEKLKPEDKARTHILSSFFYKRLTQKNKKDSDSFTSTPDRMHSQVRTWTKNVDIFEKDFVFLPINESSHWYLAVICFAGHTEPTYINEILDEDEESQQKKDSESDAATEKESENDNNNDVDDDDDLELPTLTSLQSKSLSKNRRKSSLPKQSIKSQPCILVFDSLGCQRNRCMMNLRNYLACEWKERKKQCEPREFNKDNVKGNHPKVPVQDNFCDCGVYVLQYMESFFEDPITDFSFPIRKTDWFGFEEIAQKRNDIKELIYKLKADADSAGDT</sequence>
<feature type="region of interest" description="Disordered" evidence="6">
    <location>
        <begin position="228"/>
        <end position="262"/>
    </location>
</feature>
<feature type="compositionally biased region" description="Low complexity" evidence="6">
    <location>
        <begin position="658"/>
        <end position="680"/>
    </location>
</feature>
<organism evidence="8 9">
    <name type="scientific">Porites evermanni</name>
    <dbReference type="NCBI Taxonomy" id="104178"/>
    <lineage>
        <taxon>Eukaryota</taxon>
        <taxon>Metazoa</taxon>
        <taxon>Cnidaria</taxon>
        <taxon>Anthozoa</taxon>
        <taxon>Hexacorallia</taxon>
        <taxon>Scleractinia</taxon>
        <taxon>Fungiina</taxon>
        <taxon>Poritidae</taxon>
        <taxon>Porites</taxon>
    </lineage>
</organism>
<evidence type="ECO:0000313" key="8">
    <source>
        <dbReference type="EMBL" id="CAH3019097.1"/>
    </source>
</evidence>
<dbReference type="InterPro" id="IPR003653">
    <property type="entry name" value="Peptidase_C48_C"/>
</dbReference>
<dbReference type="Proteomes" id="UP001159427">
    <property type="component" value="Unassembled WGS sequence"/>
</dbReference>
<feature type="compositionally biased region" description="Low complexity" evidence="6">
    <location>
        <begin position="249"/>
        <end position="261"/>
    </location>
</feature>
<feature type="compositionally biased region" description="Acidic residues" evidence="6">
    <location>
        <begin position="30"/>
        <end position="46"/>
    </location>
</feature>
<feature type="region of interest" description="Disordered" evidence="6">
    <location>
        <begin position="131"/>
        <end position="161"/>
    </location>
</feature>
<keyword evidence="5" id="KW-0378">Hydrolase</keyword>
<dbReference type="SUPFAM" id="SSF54001">
    <property type="entry name" value="Cysteine proteinases"/>
    <property type="match status" value="1"/>
</dbReference>
<feature type="compositionally biased region" description="Basic and acidic residues" evidence="6">
    <location>
        <begin position="827"/>
        <end position="844"/>
    </location>
</feature>
<dbReference type="Gene3D" id="3.40.395.10">
    <property type="entry name" value="Adenoviral Proteinase, Chain A"/>
    <property type="match status" value="1"/>
</dbReference>
<feature type="region of interest" description="Disordered" evidence="6">
    <location>
        <begin position="407"/>
        <end position="490"/>
    </location>
</feature>
<dbReference type="EMBL" id="CALNXI010000105">
    <property type="protein sequence ID" value="CAH3019097.1"/>
    <property type="molecule type" value="Genomic_DNA"/>
</dbReference>
<feature type="compositionally biased region" description="Low complexity" evidence="6">
    <location>
        <begin position="451"/>
        <end position="464"/>
    </location>
</feature>
<feature type="region of interest" description="Disordered" evidence="6">
    <location>
        <begin position="1"/>
        <end position="87"/>
    </location>
</feature>
<protein>
    <recommendedName>
        <fullName evidence="7">Ubiquitin-like protease family profile domain-containing protein</fullName>
    </recommendedName>
</protein>
<evidence type="ECO:0000256" key="1">
    <source>
        <dbReference type="ARBA" id="ARBA00005234"/>
    </source>
</evidence>
<dbReference type="PANTHER" id="PTHR46896">
    <property type="entry name" value="SENTRIN-SPECIFIC PROTEASE"/>
    <property type="match status" value="1"/>
</dbReference>
<evidence type="ECO:0000259" key="7">
    <source>
        <dbReference type="PROSITE" id="PS50600"/>
    </source>
</evidence>
<reference evidence="8 9" key="1">
    <citation type="submission" date="2022-05" db="EMBL/GenBank/DDBJ databases">
        <authorList>
            <consortium name="Genoscope - CEA"/>
            <person name="William W."/>
        </authorList>
    </citation>
    <scope>NUCLEOTIDE SEQUENCE [LARGE SCALE GENOMIC DNA]</scope>
</reference>
<keyword evidence="3" id="KW-0645">Protease</keyword>
<keyword evidence="4" id="KW-0833">Ubl conjugation pathway</keyword>
<keyword evidence="9" id="KW-1185">Reference proteome</keyword>
<dbReference type="PANTHER" id="PTHR46896:SF3">
    <property type="entry name" value="FI06413P-RELATED"/>
    <property type="match status" value="1"/>
</dbReference>
<dbReference type="InterPro" id="IPR038765">
    <property type="entry name" value="Papain-like_cys_pep_sf"/>
</dbReference>
<feature type="compositionally biased region" description="Polar residues" evidence="6">
    <location>
        <begin position="59"/>
        <end position="74"/>
    </location>
</feature>
<name>A0ABN8LTX0_9CNID</name>
<feature type="compositionally biased region" description="Polar residues" evidence="6">
    <location>
        <begin position="348"/>
        <end position="359"/>
    </location>
</feature>
<feature type="region of interest" description="Disordered" evidence="6">
    <location>
        <begin position="822"/>
        <end position="858"/>
    </location>
</feature>
<gene>
    <name evidence="8" type="ORF">PEVE_00000999</name>
</gene>
<comment type="caution">
    <text evidence="8">The sequence shown here is derived from an EMBL/GenBank/DDBJ whole genome shotgun (WGS) entry which is preliminary data.</text>
</comment>
<feature type="region of interest" description="Disordered" evidence="6">
    <location>
        <begin position="334"/>
        <end position="392"/>
    </location>
</feature>
<dbReference type="InterPro" id="IPR051947">
    <property type="entry name" value="Sentrin-specific_protease"/>
</dbReference>
<evidence type="ECO:0000256" key="2">
    <source>
        <dbReference type="ARBA" id="ARBA00022553"/>
    </source>
</evidence>
<dbReference type="Pfam" id="PF02902">
    <property type="entry name" value="Peptidase_C48"/>
    <property type="match status" value="1"/>
</dbReference>
<feature type="compositionally biased region" description="Acidic residues" evidence="6">
    <location>
        <begin position="845"/>
        <end position="858"/>
    </location>
</feature>
<proteinExistence type="inferred from homology"/>
<keyword evidence="2" id="KW-0597">Phosphoprotein</keyword>
<evidence type="ECO:0000256" key="4">
    <source>
        <dbReference type="ARBA" id="ARBA00022786"/>
    </source>
</evidence>
<comment type="similarity">
    <text evidence="1">Belongs to the peptidase C48 family.</text>
</comment>
<evidence type="ECO:0000256" key="3">
    <source>
        <dbReference type="ARBA" id="ARBA00022670"/>
    </source>
</evidence>
<feature type="region of interest" description="Disordered" evidence="6">
    <location>
        <begin position="647"/>
        <end position="680"/>
    </location>
</feature>
<dbReference type="PROSITE" id="PS50600">
    <property type="entry name" value="ULP_PROTEASE"/>
    <property type="match status" value="1"/>
</dbReference>
<feature type="compositionally biased region" description="Polar residues" evidence="6">
    <location>
        <begin position="236"/>
        <end position="248"/>
    </location>
</feature>
<evidence type="ECO:0000256" key="5">
    <source>
        <dbReference type="ARBA" id="ARBA00022801"/>
    </source>
</evidence>